<dbReference type="OrthoDB" id="4473401at2759"/>
<evidence type="ECO:0000313" key="3">
    <source>
        <dbReference type="Proteomes" id="UP000230750"/>
    </source>
</evidence>
<dbReference type="InterPro" id="IPR050098">
    <property type="entry name" value="TFPI/VKTCI-like"/>
</dbReference>
<reference evidence="2 3" key="1">
    <citation type="journal article" date="2017" name="PLoS Biol.">
        <title>The sea cucumber genome provides insights into morphological evolution and visceral regeneration.</title>
        <authorList>
            <person name="Zhang X."/>
            <person name="Sun L."/>
            <person name="Yuan J."/>
            <person name="Sun Y."/>
            <person name="Gao Y."/>
            <person name="Zhang L."/>
            <person name="Li S."/>
            <person name="Dai H."/>
            <person name="Hamel J.F."/>
            <person name="Liu C."/>
            <person name="Yu Y."/>
            <person name="Liu S."/>
            <person name="Lin W."/>
            <person name="Guo K."/>
            <person name="Jin S."/>
            <person name="Xu P."/>
            <person name="Storey K.B."/>
            <person name="Huan P."/>
            <person name="Zhang T."/>
            <person name="Zhou Y."/>
            <person name="Zhang J."/>
            <person name="Lin C."/>
            <person name="Li X."/>
            <person name="Xing L."/>
            <person name="Huo D."/>
            <person name="Sun M."/>
            <person name="Wang L."/>
            <person name="Mercier A."/>
            <person name="Li F."/>
            <person name="Yang H."/>
            <person name="Xiang J."/>
        </authorList>
    </citation>
    <scope>NUCLEOTIDE SEQUENCE [LARGE SCALE GENOMIC DNA]</scope>
    <source>
        <strain evidence="2">Shaxun</strain>
        <tissue evidence="2">Muscle</tissue>
    </source>
</reference>
<dbReference type="Pfam" id="PF00014">
    <property type="entry name" value="Kunitz_BPTI"/>
    <property type="match status" value="1"/>
</dbReference>
<proteinExistence type="predicted"/>
<dbReference type="SMART" id="SM00131">
    <property type="entry name" value="KU"/>
    <property type="match status" value="1"/>
</dbReference>
<dbReference type="InterPro" id="IPR002223">
    <property type="entry name" value="Kunitz_BPTI"/>
</dbReference>
<dbReference type="PANTHER" id="PTHR10083">
    <property type="entry name" value="KUNITZ-TYPE PROTEASE INHIBITOR-RELATED"/>
    <property type="match status" value="1"/>
</dbReference>
<dbReference type="Gene3D" id="4.10.410.10">
    <property type="entry name" value="Pancreatic trypsin inhibitor Kunitz domain"/>
    <property type="match status" value="1"/>
</dbReference>
<feature type="domain" description="BPTI/Kunitz inhibitor" evidence="1">
    <location>
        <begin position="1"/>
        <end position="53"/>
    </location>
</feature>
<organism evidence="2 3">
    <name type="scientific">Stichopus japonicus</name>
    <name type="common">Sea cucumber</name>
    <dbReference type="NCBI Taxonomy" id="307972"/>
    <lineage>
        <taxon>Eukaryota</taxon>
        <taxon>Metazoa</taxon>
        <taxon>Echinodermata</taxon>
        <taxon>Eleutherozoa</taxon>
        <taxon>Echinozoa</taxon>
        <taxon>Holothuroidea</taxon>
        <taxon>Aspidochirotacea</taxon>
        <taxon>Aspidochirotida</taxon>
        <taxon>Stichopodidae</taxon>
        <taxon>Apostichopus</taxon>
    </lineage>
</organism>
<dbReference type="STRING" id="307972.A0A2G8LFY6"/>
<dbReference type="GO" id="GO:0005581">
    <property type="term" value="C:collagen trimer"/>
    <property type="evidence" value="ECO:0007669"/>
    <property type="project" value="UniProtKB-KW"/>
</dbReference>
<sequence>MPVTIGEKCSNNRIPGLRWFYDPSTDKCSKFIYHGCGGNQNKFLSQKRCQRVCSASCYDEMRKLWIANGLKKPSLCGECVCNSGVWACPSYSTC</sequence>
<dbReference type="GO" id="GO:0004867">
    <property type="term" value="F:serine-type endopeptidase inhibitor activity"/>
    <property type="evidence" value="ECO:0007669"/>
    <property type="project" value="InterPro"/>
</dbReference>
<dbReference type="InterPro" id="IPR020901">
    <property type="entry name" value="Prtase_inh_Kunz-CS"/>
</dbReference>
<accession>A0A2G8LFY6</accession>
<dbReference type="EMBL" id="MRZV01000091">
    <property type="protein sequence ID" value="PIK59156.1"/>
    <property type="molecule type" value="Genomic_DNA"/>
</dbReference>
<gene>
    <name evidence="2" type="ORF">BSL78_03902</name>
</gene>
<keyword evidence="2" id="KW-0176">Collagen</keyword>
<evidence type="ECO:0000313" key="2">
    <source>
        <dbReference type="EMBL" id="PIK59156.1"/>
    </source>
</evidence>
<comment type="caution">
    <text evidence="2">The sequence shown here is derived from an EMBL/GenBank/DDBJ whole genome shotgun (WGS) entry which is preliminary data.</text>
</comment>
<dbReference type="SUPFAM" id="SSF57362">
    <property type="entry name" value="BPTI-like"/>
    <property type="match status" value="1"/>
</dbReference>
<keyword evidence="3" id="KW-1185">Reference proteome</keyword>
<dbReference type="PROSITE" id="PS00280">
    <property type="entry name" value="BPTI_KUNITZ_1"/>
    <property type="match status" value="1"/>
</dbReference>
<dbReference type="AlphaFoldDB" id="A0A2G8LFY6"/>
<dbReference type="PRINTS" id="PR00759">
    <property type="entry name" value="BASICPTASE"/>
</dbReference>
<name>A0A2G8LFY6_STIJA</name>
<dbReference type="PROSITE" id="PS50279">
    <property type="entry name" value="BPTI_KUNITZ_2"/>
    <property type="match status" value="1"/>
</dbReference>
<dbReference type="Proteomes" id="UP000230750">
    <property type="component" value="Unassembled WGS sequence"/>
</dbReference>
<evidence type="ECO:0000259" key="1">
    <source>
        <dbReference type="PROSITE" id="PS50279"/>
    </source>
</evidence>
<dbReference type="InterPro" id="IPR036880">
    <property type="entry name" value="Kunitz_BPTI_sf"/>
</dbReference>
<feature type="non-terminal residue" evidence="2">
    <location>
        <position position="94"/>
    </location>
</feature>
<protein>
    <submittedName>
        <fullName evidence="2">Putative collagen alpha-3(VI) chain</fullName>
    </submittedName>
</protein>